<dbReference type="AlphaFoldDB" id="A0A9P5P3S2"/>
<gene>
    <name evidence="9" type="ORF">BDP27DRAFT_1436783</name>
</gene>
<feature type="transmembrane region" description="Helical" evidence="7">
    <location>
        <begin position="226"/>
        <end position="244"/>
    </location>
</feature>
<dbReference type="GO" id="GO:0022857">
    <property type="term" value="F:transmembrane transporter activity"/>
    <property type="evidence" value="ECO:0007669"/>
    <property type="project" value="InterPro"/>
</dbReference>
<dbReference type="OrthoDB" id="4243at2759"/>
<comment type="subcellular location">
    <subcellularLocation>
        <location evidence="1">Endomembrane system</location>
        <topology evidence="1">Multi-pass membrane protein</topology>
    </subcellularLocation>
</comment>
<evidence type="ECO:0000313" key="9">
    <source>
        <dbReference type="EMBL" id="KAF9028858.1"/>
    </source>
</evidence>
<evidence type="ECO:0000256" key="1">
    <source>
        <dbReference type="ARBA" id="ARBA00004127"/>
    </source>
</evidence>
<feature type="transmembrane region" description="Helical" evidence="7">
    <location>
        <begin position="153"/>
        <end position="176"/>
    </location>
</feature>
<dbReference type="PANTHER" id="PTHR23514:SF3">
    <property type="entry name" value="BYPASS OF STOP CODON PROTEIN 6"/>
    <property type="match status" value="1"/>
</dbReference>
<feature type="transmembrane region" description="Helical" evidence="7">
    <location>
        <begin position="312"/>
        <end position="333"/>
    </location>
</feature>
<evidence type="ECO:0000256" key="7">
    <source>
        <dbReference type="SAM" id="Phobius"/>
    </source>
</evidence>
<protein>
    <submittedName>
        <fullName evidence="9">Major facilitator superfamily domain-containing protein</fullName>
    </submittedName>
</protein>
<dbReference type="InterPro" id="IPR020846">
    <property type="entry name" value="MFS_dom"/>
</dbReference>
<dbReference type="EMBL" id="JADNRY010000723">
    <property type="protein sequence ID" value="KAF9028858.1"/>
    <property type="molecule type" value="Genomic_DNA"/>
</dbReference>
<evidence type="ECO:0000256" key="6">
    <source>
        <dbReference type="ARBA" id="ARBA00023136"/>
    </source>
</evidence>
<dbReference type="Gene3D" id="1.20.1250.20">
    <property type="entry name" value="MFS general substrate transporter like domains"/>
    <property type="match status" value="2"/>
</dbReference>
<keyword evidence="6 7" id="KW-0472">Membrane</keyword>
<feature type="transmembrane region" description="Helical" evidence="7">
    <location>
        <begin position="281"/>
        <end position="306"/>
    </location>
</feature>
<dbReference type="InterPro" id="IPR051788">
    <property type="entry name" value="MFS_Transporter"/>
</dbReference>
<evidence type="ECO:0000256" key="5">
    <source>
        <dbReference type="ARBA" id="ARBA00022989"/>
    </source>
</evidence>
<feature type="transmembrane region" description="Helical" evidence="7">
    <location>
        <begin position="110"/>
        <end position="132"/>
    </location>
</feature>
<reference evidence="9" key="1">
    <citation type="submission" date="2020-11" db="EMBL/GenBank/DDBJ databases">
        <authorList>
            <consortium name="DOE Joint Genome Institute"/>
            <person name="Ahrendt S."/>
            <person name="Riley R."/>
            <person name="Andreopoulos W."/>
            <person name="Labutti K."/>
            <person name="Pangilinan J."/>
            <person name="Ruiz-Duenas F.J."/>
            <person name="Barrasa J.M."/>
            <person name="Sanchez-Garcia M."/>
            <person name="Camarero S."/>
            <person name="Miyauchi S."/>
            <person name="Serrano A."/>
            <person name="Linde D."/>
            <person name="Babiker R."/>
            <person name="Drula E."/>
            <person name="Ayuso-Fernandez I."/>
            <person name="Pacheco R."/>
            <person name="Padilla G."/>
            <person name="Ferreira P."/>
            <person name="Barriuso J."/>
            <person name="Kellner H."/>
            <person name="Castanera R."/>
            <person name="Alfaro M."/>
            <person name="Ramirez L."/>
            <person name="Pisabarro A.G."/>
            <person name="Kuo A."/>
            <person name="Tritt A."/>
            <person name="Lipzen A."/>
            <person name="He G."/>
            <person name="Yan M."/>
            <person name="Ng V."/>
            <person name="Cullen D."/>
            <person name="Martin F."/>
            <person name="Rosso M.-N."/>
            <person name="Henrissat B."/>
            <person name="Hibbett D."/>
            <person name="Martinez A.T."/>
            <person name="Grigoriev I.V."/>
        </authorList>
    </citation>
    <scope>NUCLEOTIDE SEQUENCE</scope>
    <source>
        <strain evidence="9">AH 40177</strain>
    </source>
</reference>
<evidence type="ECO:0000256" key="2">
    <source>
        <dbReference type="ARBA" id="ARBA00008335"/>
    </source>
</evidence>
<dbReference type="InterPro" id="IPR036259">
    <property type="entry name" value="MFS_trans_sf"/>
</dbReference>
<comment type="similarity">
    <text evidence="2">Belongs to the major facilitator superfamily.</text>
</comment>
<keyword evidence="10" id="KW-1185">Reference proteome</keyword>
<evidence type="ECO:0000313" key="10">
    <source>
        <dbReference type="Proteomes" id="UP000772434"/>
    </source>
</evidence>
<dbReference type="PROSITE" id="PS50850">
    <property type="entry name" value="MFS"/>
    <property type="match status" value="1"/>
</dbReference>
<comment type="caution">
    <text evidence="9">The sequence shown here is derived from an EMBL/GenBank/DDBJ whole genome shotgun (WGS) entry which is preliminary data.</text>
</comment>
<feature type="transmembrane region" description="Helical" evidence="7">
    <location>
        <begin position="50"/>
        <end position="72"/>
    </location>
</feature>
<name>A0A9P5P3S2_9AGAR</name>
<evidence type="ECO:0000259" key="8">
    <source>
        <dbReference type="PROSITE" id="PS50850"/>
    </source>
</evidence>
<dbReference type="Pfam" id="PF07690">
    <property type="entry name" value="MFS_1"/>
    <property type="match status" value="1"/>
</dbReference>
<proteinExistence type="inferred from homology"/>
<accession>A0A9P5P3S2</accession>
<evidence type="ECO:0000256" key="3">
    <source>
        <dbReference type="ARBA" id="ARBA00022448"/>
    </source>
</evidence>
<keyword evidence="4 7" id="KW-0812">Transmembrane</keyword>
<dbReference type="InterPro" id="IPR011701">
    <property type="entry name" value="MFS"/>
</dbReference>
<dbReference type="GO" id="GO:0012505">
    <property type="term" value="C:endomembrane system"/>
    <property type="evidence" value="ECO:0007669"/>
    <property type="project" value="UniProtKB-SubCell"/>
</dbReference>
<keyword evidence="3" id="KW-0813">Transport</keyword>
<feature type="domain" description="Major facilitator superfamily (MFS) profile" evidence="8">
    <location>
        <begin position="1"/>
        <end position="336"/>
    </location>
</feature>
<feature type="transmembrane region" description="Helical" evidence="7">
    <location>
        <begin position="27"/>
        <end position="44"/>
    </location>
</feature>
<feature type="transmembrane region" description="Helical" evidence="7">
    <location>
        <begin position="84"/>
        <end position="104"/>
    </location>
</feature>
<evidence type="ECO:0000256" key="4">
    <source>
        <dbReference type="ARBA" id="ARBA00022692"/>
    </source>
</evidence>
<dbReference type="Proteomes" id="UP000772434">
    <property type="component" value="Unassembled WGS sequence"/>
</dbReference>
<feature type="transmembrane region" description="Helical" evidence="7">
    <location>
        <begin position="196"/>
        <end position="214"/>
    </location>
</feature>
<dbReference type="PANTHER" id="PTHR23514">
    <property type="entry name" value="BYPASS OF STOP CODON PROTEIN 6"/>
    <property type="match status" value="1"/>
</dbReference>
<dbReference type="GO" id="GO:0016020">
    <property type="term" value="C:membrane"/>
    <property type="evidence" value="ECO:0007669"/>
    <property type="project" value="TreeGrafter"/>
</dbReference>
<dbReference type="SUPFAM" id="SSF103473">
    <property type="entry name" value="MFS general substrate transporter"/>
    <property type="match status" value="1"/>
</dbReference>
<feature type="transmembrane region" description="Helical" evidence="7">
    <location>
        <begin position="250"/>
        <end position="269"/>
    </location>
</feature>
<sequence>MYQQSTGWLVASFLNIYLLYYLDLWKTLVIASIVNVVGSAIVISSPPFPIFVIALFLIGIGVCIYDASFAAFTAHFDEGPAMSLLFAAFGLGALIAPLVVVALLDNNVPWNIYYYVPLAISILNIPFLWIISRDYRAPEEENATTGIVARFTLVVYNHTVLTGGLLTALSMASGEILTSWMVSFMTDVRHGNASKMRYVLSGYWVGLVFGRLILAHATSRIGSQTALVIYGILAISLLTVLQFVDNISGNAIAAAFTGFFQAPSTPVIISLSSKSVPSSLVGSAVSVLTAFGLIGSAFGPLCVGFVNQADGLKYLPAITMGAIGVTLGVWCLAPSAPWMPKRVLPDLGETLDMRGLTSEVYPSPT</sequence>
<keyword evidence="5 7" id="KW-1133">Transmembrane helix</keyword>
<organism evidence="9 10">
    <name type="scientific">Rhodocollybia butyracea</name>
    <dbReference type="NCBI Taxonomy" id="206335"/>
    <lineage>
        <taxon>Eukaryota</taxon>
        <taxon>Fungi</taxon>
        <taxon>Dikarya</taxon>
        <taxon>Basidiomycota</taxon>
        <taxon>Agaricomycotina</taxon>
        <taxon>Agaricomycetes</taxon>
        <taxon>Agaricomycetidae</taxon>
        <taxon>Agaricales</taxon>
        <taxon>Marasmiineae</taxon>
        <taxon>Omphalotaceae</taxon>
        <taxon>Rhodocollybia</taxon>
    </lineage>
</organism>